<protein>
    <submittedName>
        <fullName evidence="1">Unannotated protein</fullName>
    </submittedName>
</protein>
<evidence type="ECO:0000313" key="1">
    <source>
        <dbReference type="EMBL" id="CAB4620444.1"/>
    </source>
</evidence>
<proteinExistence type="predicted"/>
<dbReference type="EMBL" id="CAEZVE010000075">
    <property type="protein sequence ID" value="CAB4620444.1"/>
    <property type="molecule type" value="Genomic_DNA"/>
</dbReference>
<organism evidence="1">
    <name type="scientific">freshwater metagenome</name>
    <dbReference type="NCBI Taxonomy" id="449393"/>
    <lineage>
        <taxon>unclassified sequences</taxon>
        <taxon>metagenomes</taxon>
        <taxon>ecological metagenomes</taxon>
    </lineage>
</organism>
<sequence length="47" mass="5289">MSELLDNLSGEIAKTRELPLDQQSAAFEIIRQKLEAMIADSRPQDSE</sequence>
<gene>
    <name evidence="1" type="ORF">UFOPK1931_00494</name>
</gene>
<dbReference type="AlphaFoldDB" id="A0A6J6IAV8"/>
<name>A0A6J6IAV8_9ZZZZ</name>
<accession>A0A6J6IAV8</accession>
<reference evidence="1" key="1">
    <citation type="submission" date="2020-05" db="EMBL/GenBank/DDBJ databases">
        <authorList>
            <person name="Chiriac C."/>
            <person name="Salcher M."/>
            <person name="Ghai R."/>
            <person name="Kavagutti S V."/>
        </authorList>
    </citation>
    <scope>NUCLEOTIDE SEQUENCE</scope>
</reference>